<evidence type="ECO:0000256" key="2">
    <source>
        <dbReference type="SAM" id="Phobius"/>
    </source>
</evidence>
<dbReference type="GO" id="GO:0016787">
    <property type="term" value="F:hydrolase activity"/>
    <property type="evidence" value="ECO:0007669"/>
    <property type="project" value="UniProtKB-KW"/>
</dbReference>
<dbReference type="Pfam" id="PF25000">
    <property type="entry name" value="DUF7779"/>
    <property type="match status" value="1"/>
</dbReference>
<dbReference type="NCBIfam" id="NF040586">
    <property type="entry name" value="FxSxx_TPR"/>
    <property type="match status" value="1"/>
</dbReference>
<evidence type="ECO:0000259" key="3">
    <source>
        <dbReference type="Pfam" id="PF00931"/>
    </source>
</evidence>
<dbReference type="PANTHER" id="PTHR46082">
    <property type="entry name" value="ATP/GTP-BINDING PROTEIN-RELATED"/>
    <property type="match status" value="1"/>
</dbReference>
<gene>
    <name evidence="5" type="ORF">N7493_003855</name>
</gene>
<feature type="transmembrane region" description="Helical" evidence="2">
    <location>
        <begin position="823"/>
        <end position="839"/>
    </location>
</feature>
<dbReference type="Pfam" id="PF13424">
    <property type="entry name" value="TPR_12"/>
    <property type="match status" value="1"/>
</dbReference>
<dbReference type="InterPro" id="IPR011990">
    <property type="entry name" value="TPR-like_helical_dom_sf"/>
</dbReference>
<dbReference type="Gene3D" id="1.25.40.10">
    <property type="entry name" value="Tetratricopeptide repeat domain"/>
    <property type="match status" value="2"/>
</dbReference>
<keyword evidence="2" id="KW-0812">Transmembrane</keyword>
<dbReference type="InterPro" id="IPR056681">
    <property type="entry name" value="DUF7779"/>
</dbReference>
<dbReference type="Proteomes" id="UP001215712">
    <property type="component" value="Unassembled WGS sequence"/>
</dbReference>
<name>A0AAD6HQR4_9EURO</name>
<feature type="domain" description="DUF7779" evidence="4">
    <location>
        <begin position="329"/>
        <end position="424"/>
    </location>
</feature>
<dbReference type="Pfam" id="PF13374">
    <property type="entry name" value="TPR_10"/>
    <property type="match status" value="4"/>
</dbReference>
<dbReference type="InterPro" id="IPR027417">
    <property type="entry name" value="P-loop_NTPase"/>
</dbReference>
<feature type="compositionally biased region" description="Basic and acidic residues" evidence="1">
    <location>
        <begin position="360"/>
        <end position="369"/>
    </location>
</feature>
<keyword evidence="6" id="KW-1185">Reference proteome</keyword>
<accession>A0AAD6HQR4</accession>
<evidence type="ECO:0000313" key="6">
    <source>
        <dbReference type="Proteomes" id="UP001215712"/>
    </source>
</evidence>
<reference evidence="5" key="1">
    <citation type="journal article" date="2023" name="IMA Fungus">
        <title>Comparative genomic study of the Penicillium genus elucidates a diverse pangenome and 15 lateral gene transfer events.</title>
        <authorList>
            <person name="Petersen C."/>
            <person name="Sorensen T."/>
            <person name="Nielsen M.R."/>
            <person name="Sondergaard T.E."/>
            <person name="Sorensen J.L."/>
            <person name="Fitzpatrick D.A."/>
            <person name="Frisvad J.C."/>
            <person name="Nielsen K.L."/>
        </authorList>
    </citation>
    <scope>NUCLEOTIDE SEQUENCE</scope>
    <source>
        <strain evidence="5">IBT 17514</strain>
    </source>
</reference>
<dbReference type="SUPFAM" id="SSF48452">
    <property type="entry name" value="TPR-like"/>
    <property type="match status" value="3"/>
</dbReference>
<protein>
    <submittedName>
        <fullName evidence="5">P-loop containing nucleoside triphosphate hydrolase protein</fullName>
    </submittedName>
</protein>
<organism evidence="5 6">
    <name type="scientific">Penicillium malachiteum</name>
    <dbReference type="NCBI Taxonomy" id="1324776"/>
    <lineage>
        <taxon>Eukaryota</taxon>
        <taxon>Fungi</taxon>
        <taxon>Dikarya</taxon>
        <taxon>Ascomycota</taxon>
        <taxon>Pezizomycotina</taxon>
        <taxon>Eurotiomycetes</taxon>
        <taxon>Eurotiomycetidae</taxon>
        <taxon>Eurotiales</taxon>
        <taxon>Aspergillaceae</taxon>
        <taxon>Penicillium</taxon>
    </lineage>
</organism>
<sequence>MDSISFAGNKFGTISFDGNNFGSQVGINNGTIHLPPKRPETPPPPLSTVPFHRDPDFIDRGSLLDQIQEKASTQGARIALIGLGGVGKSQLAIEYCHRVRHRSPDTWVLWIHASNANRFEQSCREIADRAKIPGRQDPQANIFMLVHNWLNDAKTGKWVIVLDNLDDDKFLHAMSSTHYSLANNNSYASERSVWSYFSQNLTGSVVITSRSRQVALRTVEDHDIIPVEPMNKPHAISLFERKVGALHDRPAIIQLAAALEYMPLAIVQAAAFIKQRAPRESVAQYLERFQKSDDQKINLLDYEGGQLRRDPDAKNAILVTWQISFEDIQERRPSAAGLLSLMSFFDRQGIPSSLLQEGQATKEKNKESGTSDTEDEKSVYSDIDNFENDVLLLRDYSLISITSDPANFEMHRLVQLAMQKWLQAQDSLEDWKELFIGRLESHFPEGIFENWKECQLLFPHVQCTMTQQPVEKSSMEKWASLLCKAASFAWTRGNFVDSGKMAKKAMQTRTDLFGARNEKTLRSSNMLGLAYILGGEWKKAEELQVQVMETSKEVLGPEHPNTLTSMANLASTYRNQGRWKEAEELEVQVMETCKEVLGPEHPDTLTSMANLASTYWNQGRWKEAEELQSEELKLCSKALGPEHSSTTTSMGNLASTYRNQGRWKEAEELEVQVMETCKEVLGPEHPDTLTSMANLASTYWNQGRWKEAEELEVQVMETRKEVLGPEHPETLTSMNNLAFTLRSLRKREAALQMMAKCAESLSQTLGQNHPHTLSSMTTWTKWHSSDEPSPFVSAEPQIITSLKRKTEVTTGASYIGGVSKRQILLSLLTLALGFVYVLIKG</sequence>
<keyword evidence="2" id="KW-1133">Transmembrane helix</keyword>
<comment type="caution">
    <text evidence="5">The sequence shown here is derived from an EMBL/GenBank/DDBJ whole genome shotgun (WGS) entry which is preliminary data.</text>
</comment>
<keyword evidence="5" id="KW-0378">Hydrolase</keyword>
<evidence type="ECO:0000256" key="1">
    <source>
        <dbReference type="SAM" id="MobiDB-lite"/>
    </source>
</evidence>
<proteinExistence type="predicted"/>
<dbReference type="SUPFAM" id="SSF52540">
    <property type="entry name" value="P-loop containing nucleoside triphosphate hydrolases"/>
    <property type="match status" value="1"/>
</dbReference>
<evidence type="ECO:0000313" key="5">
    <source>
        <dbReference type="EMBL" id="KAJ5732374.1"/>
    </source>
</evidence>
<dbReference type="Gene3D" id="3.40.50.300">
    <property type="entry name" value="P-loop containing nucleotide triphosphate hydrolases"/>
    <property type="match status" value="1"/>
</dbReference>
<dbReference type="EMBL" id="JAQJAN010000004">
    <property type="protein sequence ID" value="KAJ5732374.1"/>
    <property type="molecule type" value="Genomic_DNA"/>
</dbReference>
<feature type="domain" description="NB-ARC" evidence="3">
    <location>
        <begin position="65"/>
        <end position="245"/>
    </location>
</feature>
<evidence type="ECO:0000259" key="4">
    <source>
        <dbReference type="Pfam" id="PF25000"/>
    </source>
</evidence>
<dbReference type="PANTHER" id="PTHR46082:SF6">
    <property type="entry name" value="AAA+ ATPASE DOMAIN-CONTAINING PROTEIN-RELATED"/>
    <property type="match status" value="1"/>
</dbReference>
<dbReference type="Pfam" id="PF00931">
    <property type="entry name" value="NB-ARC"/>
    <property type="match status" value="1"/>
</dbReference>
<reference evidence="5" key="2">
    <citation type="submission" date="2023-01" db="EMBL/GenBank/DDBJ databases">
        <authorList>
            <person name="Petersen C."/>
        </authorList>
    </citation>
    <scope>NUCLEOTIDE SEQUENCE</scope>
    <source>
        <strain evidence="5">IBT 17514</strain>
    </source>
</reference>
<dbReference type="InterPro" id="IPR053137">
    <property type="entry name" value="NLR-like"/>
</dbReference>
<dbReference type="PRINTS" id="PR00381">
    <property type="entry name" value="KINESINLIGHT"/>
</dbReference>
<dbReference type="InterPro" id="IPR002182">
    <property type="entry name" value="NB-ARC"/>
</dbReference>
<dbReference type="GO" id="GO:0043531">
    <property type="term" value="F:ADP binding"/>
    <property type="evidence" value="ECO:0007669"/>
    <property type="project" value="InterPro"/>
</dbReference>
<dbReference type="AlphaFoldDB" id="A0AAD6HQR4"/>
<keyword evidence="2" id="KW-0472">Membrane</keyword>
<feature type="region of interest" description="Disordered" evidence="1">
    <location>
        <begin position="355"/>
        <end position="379"/>
    </location>
</feature>